<accession>A0A0D0DC67</accession>
<evidence type="ECO:0000313" key="3">
    <source>
        <dbReference type="Proteomes" id="UP000054538"/>
    </source>
</evidence>
<reference evidence="3" key="2">
    <citation type="submission" date="2015-01" db="EMBL/GenBank/DDBJ databases">
        <title>Evolutionary Origins and Diversification of the Mycorrhizal Mutualists.</title>
        <authorList>
            <consortium name="DOE Joint Genome Institute"/>
            <consortium name="Mycorrhizal Genomics Consortium"/>
            <person name="Kohler A."/>
            <person name="Kuo A."/>
            <person name="Nagy L.G."/>
            <person name="Floudas D."/>
            <person name="Copeland A."/>
            <person name="Barry K.W."/>
            <person name="Cichocki N."/>
            <person name="Veneault-Fourrey C."/>
            <person name="LaButti K."/>
            <person name="Lindquist E.A."/>
            <person name="Lipzen A."/>
            <person name="Lundell T."/>
            <person name="Morin E."/>
            <person name="Murat C."/>
            <person name="Riley R."/>
            <person name="Ohm R."/>
            <person name="Sun H."/>
            <person name="Tunlid A."/>
            <person name="Henrissat B."/>
            <person name="Grigoriev I.V."/>
            <person name="Hibbett D.S."/>
            <person name="Martin F."/>
        </authorList>
    </citation>
    <scope>NUCLEOTIDE SEQUENCE [LARGE SCALE GENOMIC DNA]</scope>
    <source>
        <strain evidence="3">Ve08.2h10</strain>
    </source>
</reference>
<feature type="compositionally biased region" description="Polar residues" evidence="1">
    <location>
        <begin position="81"/>
        <end position="90"/>
    </location>
</feature>
<dbReference type="EMBL" id="KN825736">
    <property type="protein sequence ID" value="KIK81751.1"/>
    <property type="molecule type" value="Genomic_DNA"/>
</dbReference>
<dbReference type="Proteomes" id="UP000054538">
    <property type="component" value="Unassembled WGS sequence"/>
</dbReference>
<gene>
    <name evidence="2" type="ORF">PAXRUDRAFT_832629</name>
</gene>
<name>A0A0D0DC67_9AGAM</name>
<protein>
    <submittedName>
        <fullName evidence="2">Uncharacterized protein</fullName>
    </submittedName>
</protein>
<organism evidence="2 3">
    <name type="scientific">Paxillus rubicundulus Ve08.2h10</name>
    <dbReference type="NCBI Taxonomy" id="930991"/>
    <lineage>
        <taxon>Eukaryota</taxon>
        <taxon>Fungi</taxon>
        <taxon>Dikarya</taxon>
        <taxon>Basidiomycota</taxon>
        <taxon>Agaricomycotina</taxon>
        <taxon>Agaricomycetes</taxon>
        <taxon>Agaricomycetidae</taxon>
        <taxon>Boletales</taxon>
        <taxon>Paxilineae</taxon>
        <taxon>Paxillaceae</taxon>
        <taxon>Paxillus</taxon>
    </lineage>
</organism>
<sequence>MDFMSTLNLREDIDAKWKGERGASEFGSARTGHSTRTHILMVDPGMESLHQIRVGQGIHQDIYSSMGKSDGMRDKKKDTDMNTSRLMGSL</sequence>
<feature type="region of interest" description="Disordered" evidence="1">
    <location>
        <begin position="64"/>
        <end position="90"/>
    </location>
</feature>
<feature type="compositionally biased region" description="Basic and acidic residues" evidence="1">
    <location>
        <begin position="70"/>
        <end position="80"/>
    </location>
</feature>
<dbReference type="AlphaFoldDB" id="A0A0D0DC67"/>
<dbReference type="HOGENOM" id="CLU_2446714_0_0_1"/>
<dbReference type="InParanoid" id="A0A0D0DC67"/>
<feature type="non-terminal residue" evidence="2">
    <location>
        <position position="1"/>
    </location>
</feature>
<evidence type="ECO:0000256" key="1">
    <source>
        <dbReference type="SAM" id="MobiDB-lite"/>
    </source>
</evidence>
<proteinExistence type="predicted"/>
<keyword evidence="3" id="KW-1185">Reference proteome</keyword>
<evidence type="ECO:0000313" key="2">
    <source>
        <dbReference type="EMBL" id="KIK81751.1"/>
    </source>
</evidence>
<reference evidence="2 3" key="1">
    <citation type="submission" date="2014-04" db="EMBL/GenBank/DDBJ databases">
        <authorList>
            <consortium name="DOE Joint Genome Institute"/>
            <person name="Kuo A."/>
            <person name="Kohler A."/>
            <person name="Jargeat P."/>
            <person name="Nagy L.G."/>
            <person name="Floudas D."/>
            <person name="Copeland A."/>
            <person name="Barry K.W."/>
            <person name="Cichocki N."/>
            <person name="Veneault-Fourrey C."/>
            <person name="LaButti K."/>
            <person name="Lindquist E.A."/>
            <person name="Lipzen A."/>
            <person name="Lundell T."/>
            <person name="Morin E."/>
            <person name="Murat C."/>
            <person name="Sun H."/>
            <person name="Tunlid A."/>
            <person name="Henrissat B."/>
            <person name="Grigoriev I.V."/>
            <person name="Hibbett D.S."/>
            <person name="Martin F."/>
            <person name="Nordberg H.P."/>
            <person name="Cantor M.N."/>
            <person name="Hua S.X."/>
        </authorList>
    </citation>
    <scope>NUCLEOTIDE SEQUENCE [LARGE SCALE GENOMIC DNA]</scope>
    <source>
        <strain evidence="2 3">Ve08.2h10</strain>
    </source>
</reference>